<feature type="region of interest" description="Disordered" evidence="5">
    <location>
        <begin position="1328"/>
        <end position="1360"/>
    </location>
</feature>
<evidence type="ECO:0000256" key="1">
    <source>
        <dbReference type="ARBA" id="ARBA00022603"/>
    </source>
</evidence>
<dbReference type="PANTHER" id="PTHR13090:SF1">
    <property type="entry name" value="ARGININE-HYDROXYLASE NDUFAF5, MITOCHONDRIAL"/>
    <property type="match status" value="1"/>
</dbReference>
<feature type="repeat" description="PPR" evidence="4">
    <location>
        <begin position="1377"/>
        <end position="1411"/>
    </location>
</feature>
<feature type="compositionally biased region" description="Basic and acidic residues" evidence="5">
    <location>
        <begin position="1834"/>
        <end position="1846"/>
    </location>
</feature>
<dbReference type="EMBL" id="AWNI01000041">
    <property type="protein sequence ID" value="ETS59803.1"/>
    <property type="molecule type" value="Genomic_DNA"/>
</dbReference>
<feature type="repeat" description="PPR" evidence="4">
    <location>
        <begin position="1066"/>
        <end position="1101"/>
    </location>
</feature>
<dbReference type="Pfam" id="PF08241">
    <property type="entry name" value="Methyltransf_11"/>
    <property type="match status" value="1"/>
</dbReference>
<dbReference type="GO" id="GO:0005739">
    <property type="term" value="C:mitochondrion"/>
    <property type="evidence" value="ECO:0007669"/>
    <property type="project" value="TreeGrafter"/>
</dbReference>
<evidence type="ECO:0008006" key="10">
    <source>
        <dbReference type="Google" id="ProtNLM"/>
    </source>
</evidence>
<feature type="repeat" description="PPR" evidence="4">
    <location>
        <begin position="1102"/>
        <end position="1132"/>
    </location>
</feature>
<reference evidence="8 9" key="1">
    <citation type="journal article" date="2014" name="Genome Announc.">
        <title>Genome sequence of the basidiomycetous fungus Pseudozyma aphidis DSM70725, an efficient producer of biosurfactant mannosylerythritol lipids.</title>
        <authorList>
            <person name="Lorenz S."/>
            <person name="Guenther M."/>
            <person name="Grumaz C."/>
            <person name="Rupp S."/>
            <person name="Zibek S."/>
            <person name="Sohn K."/>
        </authorList>
    </citation>
    <scope>NUCLEOTIDE SEQUENCE [LARGE SCALE GENOMIC DNA]</scope>
    <source>
        <strain evidence="9">ATCC 32657 / CBS 517.83 / DSM 70725 / JCM 10318 / NBRC 10182 / NRRL Y-7954 / St-0401</strain>
    </source>
</reference>
<feature type="region of interest" description="Disordered" evidence="5">
    <location>
        <begin position="167"/>
        <end position="203"/>
    </location>
</feature>
<feature type="region of interest" description="Disordered" evidence="5">
    <location>
        <begin position="1527"/>
        <end position="1546"/>
    </location>
</feature>
<feature type="compositionally biased region" description="Low complexity" evidence="5">
    <location>
        <begin position="180"/>
        <end position="203"/>
    </location>
</feature>
<feature type="compositionally biased region" description="Low complexity" evidence="5">
    <location>
        <begin position="38"/>
        <end position="57"/>
    </location>
</feature>
<keyword evidence="2" id="KW-0808">Transferase</keyword>
<dbReference type="OrthoDB" id="411857at2759"/>
<gene>
    <name evidence="8" type="ORF">PaG_06330</name>
</gene>
<keyword evidence="9" id="KW-1185">Reference proteome</keyword>
<dbReference type="CDD" id="cd02440">
    <property type="entry name" value="AdoMet_MTases"/>
    <property type="match status" value="1"/>
</dbReference>
<dbReference type="HOGENOM" id="CLU_002074_0_0_1"/>
<feature type="domain" description="PROP1-like PPR" evidence="7">
    <location>
        <begin position="1045"/>
        <end position="1184"/>
    </location>
</feature>
<keyword evidence="3" id="KW-0677">Repeat</keyword>
<dbReference type="GO" id="GO:0008757">
    <property type="term" value="F:S-adenosylmethionine-dependent methyltransferase activity"/>
    <property type="evidence" value="ECO:0007669"/>
    <property type="project" value="InterPro"/>
</dbReference>
<dbReference type="SUPFAM" id="SSF53335">
    <property type="entry name" value="S-adenosyl-L-methionine-dependent methyltransferases"/>
    <property type="match status" value="1"/>
</dbReference>
<feature type="region of interest" description="Disordered" evidence="5">
    <location>
        <begin position="860"/>
        <end position="891"/>
    </location>
</feature>
<dbReference type="NCBIfam" id="TIGR00756">
    <property type="entry name" value="PPR"/>
    <property type="match status" value="2"/>
</dbReference>
<proteinExistence type="predicted"/>
<evidence type="ECO:0000313" key="9">
    <source>
        <dbReference type="Proteomes" id="UP000019462"/>
    </source>
</evidence>
<dbReference type="InterPro" id="IPR013216">
    <property type="entry name" value="Methyltransf_11"/>
</dbReference>
<evidence type="ECO:0000313" key="8">
    <source>
        <dbReference type="EMBL" id="ETS59803.1"/>
    </source>
</evidence>
<feature type="compositionally biased region" description="Polar residues" evidence="5">
    <location>
        <begin position="89"/>
        <end position="104"/>
    </location>
</feature>
<keyword evidence="1" id="KW-0489">Methyltransferase</keyword>
<dbReference type="Proteomes" id="UP000019462">
    <property type="component" value="Unassembled WGS sequence"/>
</dbReference>
<dbReference type="InterPro" id="IPR050602">
    <property type="entry name" value="Malonyl-ACP_OMT"/>
</dbReference>
<dbReference type="InterPro" id="IPR011990">
    <property type="entry name" value="TPR-like_helical_dom_sf"/>
</dbReference>
<evidence type="ECO:0000256" key="4">
    <source>
        <dbReference type="PROSITE-ProRule" id="PRU00708"/>
    </source>
</evidence>
<organism evidence="8 9">
    <name type="scientific">Moesziomyces aphidis</name>
    <name type="common">Pseudozyma aphidis</name>
    <dbReference type="NCBI Taxonomy" id="84754"/>
    <lineage>
        <taxon>Eukaryota</taxon>
        <taxon>Fungi</taxon>
        <taxon>Dikarya</taxon>
        <taxon>Basidiomycota</taxon>
        <taxon>Ustilaginomycotina</taxon>
        <taxon>Ustilaginomycetes</taxon>
        <taxon>Ustilaginales</taxon>
        <taxon>Ustilaginaceae</taxon>
        <taxon>Moesziomyces</taxon>
    </lineage>
</organism>
<sequence length="1864" mass="199934">MPVSSAAKLASHIWRGAAQSAANAAHNSANTFRGAFQGASGSTSSTGSSASGWASGLSSGGSSAGAGAGGAKFHAGRGAYHSYQHTGRVLSQASTSSGNDANSKSNDDEDEIRRQKAYKLRLDGHLPTLASPGHLTNSHMQVRFRHAFAANHAPLLLTAADGTHADQDANTAAQSTRHISSSAAQADAASVEASQQQANNSAAGFSAHDRLYKALRHATARRDAAQIRDTVAAFNALPKEQKTTKGYNMVMESLLSIRHTGQPVREITDTYNAMLQEGLSPNSRTYTVLVKALCALDAETHGAQTFNAAEPRATAPTAQDAAESTTTPAADDNFGQALELMKVAHGGRLWFDDAHAYNAMLSSCALRGDVDSALGVLDLLERSLFANTDATTFKHLITTFVTDPQLKQSETHQMHEARKLTACKQVFDEFLLASQNPDWNHDRDAVVWCSLIDAHFALNDAQGAVRLFEKMLEGGDNVPALDSHVVSAMIRGFLNIGDVTTALQWFTKLTPAEDMQSSQAQSTESHMPRPTHSTVEQLIVSLAQSGNDELLEPLLRVFQTYARTLFKPHAAQFAVLANVLTAHVASVKRMTDAGAKQDDTNAVLDRALEAASSYFGCLQDSLHFYDPIEYPHATQQIVEAFFALSDALMAAARHVDAGSALSYVGFFFDRLDLTTAEFATLTEKLSQLAASFLAADAEAQDANAASLRLFAAAQYVVPLLRAADRLDESTAQALTTLYRSVHAQTPEAVPSLPLSADAWTLVLEAFCFEEANLRPLSLDAFKADGIPMVLNDLAKLPAPEAAAEAAPSRPAVDLTKAAEVASSRYGDEALALFPDWATQALAAARNGAADGAAAASATVETTSDVTASESQLSGSTPASTPPRKHSPLQRQDLPAPALSNANIPFFPPVEVVDTDFGQTLFALARPSGQDGAPRVYGDVRKQMRAGVYAHPEGLAQLIGAFGRLGDVERVEELYAMSQHVLHALAGDARWQSKAWFYVEDHMIQALSHAGRPEAATAHRHRMIAAGGSPGATSYAALIATIRETTDDATIAQELFEESQRFGVRPTAYLFNVVISKLSRARKADRALQLFDEMTQTHGIKPTSVTYGAVINACTRIGDEQRAVQLFERMERDPSFKPRVPPYNTMMQFFIQSVPDRERALGYYNKMRAADVRPSAHTYKLLLDLYGAIEPVQPHEMERVFDELASNPAVNVQGTHWASLINCYGCVLGDVERAIATFDSIASHPSSAGRKDGASLPDAVSFEALLAVFVAHGRTDLIRAHLHKMERAGIQMTAYVANLLIRGYSMERGDAGLDEARALFESMDEPAAGVAAAGNHPPRAHGAGAQESTAADASPVANAPASTRGSGLAALFASVQREPSTYEAIMRAELSHGHADRAAALLERMEARAFPPALILRAQALLKEEGATNTAADEPAAQNKMPFESQIPAPLALSEGRLTFGQTSPRLHIASERGGAMTSVRHASTMAGAATAAGTSNPAPGAPKPNSPFTIFDRAVKTAQKDRAAVRPSVAADAQGHAFGAESTRGEASRQTDYVRRAIAESLAERVQDIKRDFGTIVELGAGPGLLRHYLDAEGSGTKKIIMCDTSEALLNRDRHLDAQFPFEVERRVLDEEMLPFEEGSLDCVVVSGGLHWTNDLPGVLIQIRRALKPDGVLIAALCGGDTLFELRTSLQLAEQEREGGISPRISPMADTRDMASLLSRAGFTIPTVDVDEVQVGYPSMYELMHDLRDMGESNAVINRRGQLRRDTMLSAAAIYEAMHGQSGGETQQPQGVPATFQLIFLIGWSPAPTQPKPLKRGSATSSLKDVLAGSEGDVQGHAEAEMEHRQRAQWMKTMAEDPTKPNKK</sequence>
<feature type="repeat" description="PPR" evidence="4">
    <location>
        <begin position="353"/>
        <end position="383"/>
    </location>
</feature>
<protein>
    <recommendedName>
        <fullName evidence="10">Methyltransferase type 11 domain-containing protein</fullName>
    </recommendedName>
</protein>
<feature type="region of interest" description="Disordered" evidence="5">
    <location>
        <begin position="1827"/>
        <end position="1864"/>
    </location>
</feature>
<evidence type="ECO:0000256" key="2">
    <source>
        <dbReference type="ARBA" id="ARBA00022679"/>
    </source>
</evidence>
<feature type="compositionally biased region" description="Low complexity" evidence="5">
    <location>
        <begin position="1349"/>
        <end position="1360"/>
    </location>
</feature>
<dbReference type="GO" id="GO:0032981">
    <property type="term" value="P:mitochondrial respiratory chain complex I assembly"/>
    <property type="evidence" value="ECO:0007669"/>
    <property type="project" value="TreeGrafter"/>
</dbReference>
<dbReference type="PANTHER" id="PTHR13090">
    <property type="entry name" value="ARGININE-HYDROXYLASE NDUFAF5, MITOCHONDRIAL"/>
    <property type="match status" value="1"/>
</dbReference>
<feature type="region of interest" description="Disordered" evidence="5">
    <location>
        <begin position="38"/>
        <end position="70"/>
    </location>
</feature>
<evidence type="ECO:0000256" key="5">
    <source>
        <dbReference type="SAM" id="MobiDB-lite"/>
    </source>
</evidence>
<dbReference type="Pfam" id="PF17177">
    <property type="entry name" value="PPR_long"/>
    <property type="match status" value="1"/>
</dbReference>
<dbReference type="Gene3D" id="1.25.40.10">
    <property type="entry name" value="Tetratricopeptide repeat domain"/>
    <property type="match status" value="4"/>
</dbReference>
<dbReference type="InterPro" id="IPR033443">
    <property type="entry name" value="PROP1-like_PPR_dom"/>
</dbReference>
<evidence type="ECO:0000259" key="6">
    <source>
        <dbReference type="Pfam" id="PF08241"/>
    </source>
</evidence>
<evidence type="ECO:0000259" key="7">
    <source>
        <dbReference type="Pfam" id="PF17177"/>
    </source>
</evidence>
<dbReference type="GO" id="GO:0032259">
    <property type="term" value="P:methylation"/>
    <property type="evidence" value="ECO:0007669"/>
    <property type="project" value="UniProtKB-KW"/>
</dbReference>
<feature type="repeat" description="PPR" evidence="4">
    <location>
        <begin position="444"/>
        <end position="478"/>
    </location>
</feature>
<feature type="compositionally biased region" description="Low complexity" evidence="5">
    <location>
        <begin position="860"/>
        <end position="870"/>
    </location>
</feature>
<feature type="region of interest" description="Disordered" evidence="5">
    <location>
        <begin position="89"/>
        <end position="111"/>
    </location>
</feature>
<feature type="compositionally biased region" description="Basic and acidic residues" evidence="5">
    <location>
        <begin position="1854"/>
        <end position="1864"/>
    </location>
</feature>
<dbReference type="InterPro" id="IPR002885">
    <property type="entry name" value="PPR_rpt"/>
</dbReference>
<feature type="compositionally biased region" description="Gly residues" evidence="5">
    <location>
        <begin position="58"/>
        <end position="70"/>
    </location>
</feature>
<feature type="compositionally biased region" description="Polar residues" evidence="5">
    <location>
        <begin position="168"/>
        <end position="179"/>
    </location>
</feature>
<evidence type="ECO:0000256" key="3">
    <source>
        <dbReference type="ARBA" id="ARBA00022737"/>
    </source>
</evidence>
<name>W3VDV5_MOEAP</name>
<comment type="caution">
    <text evidence="8">The sequence shown here is derived from an EMBL/GenBank/DDBJ whole genome shotgun (WGS) entry which is preliminary data.</text>
</comment>
<dbReference type="PROSITE" id="PS51375">
    <property type="entry name" value="PPR"/>
    <property type="match status" value="5"/>
</dbReference>
<dbReference type="Gene3D" id="3.40.50.150">
    <property type="entry name" value="Vaccinia Virus protein VP39"/>
    <property type="match status" value="1"/>
</dbReference>
<accession>W3VDV5</accession>
<dbReference type="Pfam" id="PF01535">
    <property type="entry name" value="PPR"/>
    <property type="match status" value="2"/>
</dbReference>
<dbReference type="InterPro" id="IPR029063">
    <property type="entry name" value="SAM-dependent_MTases_sf"/>
</dbReference>
<feature type="domain" description="Methyltransferase type 11" evidence="6">
    <location>
        <begin position="1578"/>
        <end position="1674"/>
    </location>
</feature>